<reference evidence="1 2" key="1">
    <citation type="submission" date="2016-01" db="EMBL/GenBank/DDBJ databases">
        <title>Genome Sequences of Twelve Sporeforming Bacillus Species Isolated from Foods.</title>
        <authorList>
            <person name="Berendsen E.M."/>
            <person name="Wells-Bennik M.H."/>
            <person name="Krawcyk A.O."/>
            <person name="De Jong A."/>
            <person name="Holsappel S."/>
            <person name="Eijlander R.T."/>
            <person name="Kuipers O.P."/>
        </authorList>
    </citation>
    <scope>NUCLEOTIDE SEQUENCE [LARGE SCALE GENOMIC DNA]</scope>
    <source>
        <strain evidence="1 2">B4098</strain>
    </source>
</reference>
<dbReference type="PATRIC" id="fig|1398.26.peg.2143"/>
<evidence type="ECO:0000313" key="1">
    <source>
        <dbReference type="EMBL" id="KYC64489.1"/>
    </source>
</evidence>
<dbReference type="Proteomes" id="UP000075288">
    <property type="component" value="Unassembled WGS sequence"/>
</dbReference>
<dbReference type="EMBL" id="LQYG01000027">
    <property type="protein sequence ID" value="KYC64489.1"/>
    <property type="molecule type" value="Genomic_DNA"/>
</dbReference>
<evidence type="ECO:0000313" key="2">
    <source>
        <dbReference type="Proteomes" id="UP000075288"/>
    </source>
</evidence>
<name>A0A150K4L5_HEYCO</name>
<comment type="caution">
    <text evidence="1">The sequence shown here is derived from an EMBL/GenBank/DDBJ whole genome shotgun (WGS) entry which is preliminary data.</text>
</comment>
<dbReference type="AlphaFoldDB" id="A0A150K4L5"/>
<accession>A0A150K4L5</accession>
<organism evidence="1 2">
    <name type="scientific">Heyndrickxia coagulans</name>
    <name type="common">Weizmannia coagulans</name>
    <dbReference type="NCBI Taxonomy" id="1398"/>
    <lineage>
        <taxon>Bacteria</taxon>
        <taxon>Bacillati</taxon>
        <taxon>Bacillota</taxon>
        <taxon>Bacilli</taxon>
        <taxon>Bacillales</taxon>
        <taxon>Bacillaceae</taxon>
        <taxon>Heyndrickxia</taxon>
    </lineage>
</organism>
<protein>
    <submittedName>
        <fullName evidence="1">Uncharacterized protein</fullName>
    </submittedName>
</protein>
<sequence>MASASMGSQNRVAEHAEYVIRFKRCMFLREAAKKPQLYACGLHVKPKKGRRGFAILLNITIKRLGPGKNAYRLAQMAKHAMRLFPAKSRAMRRL</sequence>
<proteinExistence type="predicted"/>
<gene>
    <name evidence="1" type="ORF">B4098_3197</name>
</gene>